<sequence length="51" mass="5792">MAKDVKCEVNNCKYWMDGNRCQANVIYVVSHTGKSASNEHETDCHTFEAKV</sequence>
<feature type="domain" description="DUF1540" evidence="1">
    <location>
        <begin position="5"/>
        <end position="47"/>
    </location>
</feature>
<dbReference type="AlphaFoldDB" id="A0A1H9R886"/>
<evidence type="ECO:0000259" key="1">
    <source>
        <dbReference type="Pfam" id="PF07561"/>
    </source>
</evidence>
<dbReference type="RefSeq" id="WP_089740612.1">
    <property type="nucleotide sequence ID" value="NZ_FOGL01000008.1"/>
</dbReference>
<dbReference type="Proteomes" id="UP000199687">
    <property type="component" value="Unassembled WGS sequence"/>
</dbReference>
<accession>A0A1H9R886</accession>
<evidence type="ECO:0000313" key="3">
    <source>
        <dbReference type="Proteomes" id="UP000199687"/>
    </source>
</evidence>
<protein>
    <recommendedName>
        <fullName evidence="1">DUF1540 domain-containing protein</fullName>
    </recommendedName>
</protein>
<dbReference type="Pfam" id="PF07561">
    <property type="entry name" value="DUF1540"/>
    <property type="match status" value="1"/>
</dbReference>
<dbReference type="InterPro" id="IPR011437">
    <property type="entry name" value="DUF1540"/>
</dbReference>
<proteinExistence type="predicted"/>
<dbReference type="OrthoDB" id="1681234at2"/>
<dbReference type="STRING" id="531814.SAMN04487944_10861"/>
<organism evidence="2 3">
    <name type="scientific">Gracilibacillus ureilyticus</name>
    <dbReference type="NCBI Taxonomy" id="531814"/>
    <lineage>
        <taxon>Bacteria</taxon>
        <taxon>Bacillati</taxon>
        <taxon>Bacillota</taxon>
        <taxon>Bacilli</taxon>
        <taxon>Bacillales</taxon>
        <taxon>Bacillaceae</taxon>
        <taxon>Gracilibacillus</taxon>
    </lineage>
</organism>
<keyword evidence="3" id="KW-1185">Reference proteome</keyword>
<reference evidence="2 3" key="1">
    <citation type="submission" date="2016-10" db="EMBL/GenBank/DDBJ databases">
        <authorList>
            <person name="de Groot N.N."/>
        </authorList>
    </citation>
    <scope>NUCLEOTIDE SEQUENCE [LARGE SCALE GENOMIC DNA]</scope>
    <source>
        <strain evidence="2 3">CGMCC 1.7727</strain>
    </source>
</reference>
<gene>
    <name evidence="2" type="ORF">SAMN04487944_10861</name>
</gene>
<name>A0A1H9R886_9BACI</name>
<evidence type="ECO:0000313" key="2">
    <source>
        <dbReference type="EMBL" id="SER68807.1"/>
    </source>
</evidence>
<dbReference type="EMBL" id="FOGL01000008">
    <property type="protein sequence ID" value="SER68807.1"/>
    <property type="molecule type" value="Genomic_DNA"/>
</dbReference>